<evidence type="ECO:0000313" key="2">
    <source>
        <dbReference type="EnsemblPlants" id="OBART06G13540.1"/>
    </source>
</evidence>
<feature type="compositionally biased region" description="Basic residues" evidence="1">
    <location>
        <begin position="55"/>
        <end position="75"/>
    </location>
</feature>
<reference evidence="2" key="2">
    <citation type="submission" date="2015-03" db="UniProtKB">
        <authorList>
            <consortium name="EnsemblPlants"/>
        </authorList>
    </citation>
    <scope>IDENTIFICATION</scope>
</reference>
<dbReference type="Proteomes" id="UP000026960">
    <property type="component" value="Chromosome 6"/>
</dbReference>
<feature type="compositionally biased region" description="Low complexity" evidence="1">
    <location>
        <begin position="1"/>
        <end position="15"/>
    </location>
</feature>
<dbReference type="AlphaFoldDB" id="A0A0D3GG66"/>
<feature type="region of interest" description="Disordered" evidence="1">
    <location>
        <begin position="1"/>
        <end position="93"/>
    </location>
</feature>
<accession>A0A0D3GG66</accession>
<organism evidence="2">
    <name type="scientific">Oryza barthii</name>
    <dbReference type="NCBI Taxonomy" id="65489"/>
    <lineage>
        <taxon>Eukaryota</taxon>
        <taxon>Viridiplantae</taxon>
        <taxon>Streptophyta</taxon>
        <taxon>Embryophyta</taxon>
        <taxon>Tracheophyta</taxon>
        <taxon>Spermatophyta</taxon>
        <taxon>Magnoliopsida</taxon>
        <taxon>Liliopsida</taxon>
        <taxon>Poales</taxon>
        <taxon>Poaceae</taxon>
        <taxon>BOP clade</taxon>
        <taxon>Oryzoideae</taxon>
        <taxon>Oryzeae</taxon>
        <taxon>Oryzinae</taxon>
        <taxon>Oryza</taxon>
    </lineage>
</organism>
<dbReference type="HOGENOM" id="CLU_171371_0_0_1"/>
<name>A0A0D3GG66_9ORYZ</name>
<evidence type="ECO:0000313" key="3">
    <source>
        <dbReference type="Proteomes" id="UP000026960"/>
    </source>
</evidence>
<protein>
    <submittedName>
        <fullName evidence="2">Uncharacterized protein</fullName>
    </submittedName>
</protein>
<dbReference type="PaxDb" id="65489-OBART06G13540.1"/>
<dbReference type="Gramene" id="OBART06G13540.1">
    <property type="protein sequence ID" value="OBART06G13540.1"/>
    <property type="gene ID" value="OBART06G13540"/>
</dbReference>
<evidence type="ECO:0000256" key="1">
    <source>
        <dbReference type="SAM" id="MobiDB-lite"/>
    </source>
</evidence>
<sequence length="93" mass="10135">MAVTTTVMAATAVSSPPAPADDLDDSRQGSRPPRAMATVEKPPHQAPQAAPPLRRSCRWLPRRCRPPPPRRHWRLLRSGSGGRGHWGRALGTT</sequence>
<dbReference type="EnsemblPlants" id="OBART06G13540.1">
    <property type="protein sequence ID" value="OBART06G13540.1"/>
    <property type="gene ID" value="OBART06G13540"/>
</dbReference>
<reference evidence="2" key="1">
    <citation type="journal article" date="2009" name="Rice">
        <title>De Novo Next Generation Sequencing of Plant Genomes.</title>
        <authorList>
            <person name="Rounsley S."/>
            <person name="Marri P.R."/>
            <person name="Yu Y."/>
            <person name="He R."/>
            <person name="Sisneros N."/>
            <person name="Goicoechea J.L."/>
            <person name="Lee S.J."/>
            <person name="Angelova A."/>
            <person name="Kudrna D."/>
            <person name="Luo M."/>
            <person name="Affourtit J."/>
            <person name="Desany B."/>
            <person name="Knight J."/>
            <person name="Niazi F."/>
            <person name="Egholm M."/>
            <person name="Wing R.A."/>
        </authorList>
    </citation>
    <scope>NUCLEOTIDE SEQUENCE [LARGE SCALE GENOMIC DNA]</scope>
    <source>
        <strain evidence="2">cv. IRGC 105608</strain>
    </source>
</reference>
<proteinExistence type="predicted"/>
<keyword evidence="3" id="KW-1185">Reference proteome</keyword>